<evidence type="ECO:0000256" key="2">
    <source>
        <dbReference type="ARBA" id="ARBA00022670"/>
    </source>
</evidence>
<dbReference type="Pfam" id="PF00082">
    <property type="entry name" value="Peptidase_S8"/>
    <property type="match status" value="1"/>
</dbReference>
<comment type="caution">
    <text evidence="5">Lacks conserved residue(s) required for the propagation of feature annotation.</text>
</comment>
<keyword evidence="4" id="KW-0720">Serine protease</keyword>
<dbReference type="InterPro" id="IPR000209">
    <property type="entry name" value="Peptidase_S8/S53_dom"/>
</dbReference>
<feature type="domain" description="Peptidase S8/S53" evidence="7">
    <location>
        <begin position="180"/>
        <end position="445"/>
    </location>
</feature>
<gene>
    <name evidence="8" type="ORF">PG986_010287</name>
</gene>
<evidence type="ECO:0000256" key="1">
    <source>
        <dbReference type="ARBA" id="ARBA00011073"/>
    </source>
</evidence>
<dbReference type="EMBL" id="JAQQWE010000006">
    <property type="protein sequence ID" value="KAK7949401.1"/>
    <property type="molecule type" value="Genomic_DNA"/>
</dbReference>
<keyword evidence="3" id="KW-0378">Hydrolase</keyword>
<dbReference type="InterPro" id="IPR034193">
    <property type="entry name" value="PCSK9_ProteinaseK-like"/>
</dbReference>
<proteinExistence type="inferred from homology"/>
<dbReference type="Gene3D" id="3.40.50.200">
    <property type="entry name" value="Peptidase S8/S53 domain"/>
    <property type="match status" value="1"/>
</dbReference>
<evidence type="ECO:0000256" key="6">
    <source>
        <dbReference type="SAM" id="SignalP"/>
    </source>
</evidence>
<keyword evidence="9" id="KW-1185">Reference proteome</keyword>
<dbReference type="SUPFAM" id="SSF54897">
    <property type="entry name" value="Protease propeptides/inhibitors"/>
    <property type="match status" value="1"/>
</dbReference>
<evidence type="ECO:0000259" key="7">
    <source>
        <dbReference type="Pfam" id="PF00082"/>
    </source>
</evidence>
<dbReference type="InterPro" id="IPR050131">
    <property type="entry name" value="Peptidase_S8_subtilisin-like"/>
</dbReference>
<comment type="caution">
    <text evidence="8">The sequence shown here is derived from an EMBL/GenBank/DDBJ whole genome shotgun (WGS) entry which is preliminary data.</text>
</comment>
<accession>A0ABR1QA16</accession>
<organism evidence="8 9">
    <name type="scientific">Apiospora aurea</name>
    <dbReference type="NCBI Taxonomy" id="335848"/>
    <lineage>
        <taxon>Eukaryota</taxon>
        <taxon>Fungi</taxon>
        <taxon>Dikarya</taxon>
        <taxon>Ascomycota</taxon>
        <taxon>Pezizomycotina</taxon>
        <taxon>Sordariomycetes</taxon>
        <taxon>Xylariomycetidae</taxon>
        <taxon>Amphisphaeriales</taxon>
        <taxon>Apiosporaceae</taxon>
        <taxon>Apiospora</taxon>
    </lineage>
</organism>
<dbReference type="InterPro" id="IPR023827">
    <property type="entry name" value="Peptidase_S8_Asp-AS"/>
</dbReference>
<dbReference type="RefSeq" id="XP_066698907.1">
    <property type="nucleotide sequence ID" value="XM_066846509.1"/>
</dbReference>
<dbReference type="PROSITE" id="PS00136">
    <property type="entry name" value="SUBTILASE_ASP"/>
    <property type="match status" value="1"/>
</dbReference>
<evidence type="ECO:0000313" key="9">
    <source>
        <dbReference type="Proteomes" id="UP001391051"/>
    </source>
</evidence>
<feature type="signal peptide" evidence="6">
    <location>
        <begin position="1"/>
        <end position="26"/>
    </location>
</feature>
<dbReference type="PANTHER" id="PTHR43806">
    <property type="entry name" value="PEPTIDASE S8"/>
    <property type="match status" value="1"/>
</dbReference>
<keyword evidence="6" id="KW-0732">Signal</keyword>
<dbReference type="PANTHER" id="PTHR43806:SF66">
    <property type="entry name" value="SERIN ENDOPEPTIDASE"/>
    <property type="match status" value="1"/>
</dbReference>
<feature type="chain" id="PRO_5046931876" evidence="6">
    <location>
        <begin position="27"/>
        <end position="456"/>
    </location>
</feature>
<name>A0ABR1QA16_9PEZI</name>
<dbReference type="CDD" id="cd04077">
    <property type="entry name" value="Peptidases_S8_PCSK9_ProteinaseK_like"/>
    <property type="match status" value="1"/>
</dbReference>
<dbReference type="InterPro" id="IPR015500">
    <property type="entry name" value="Peptidase_S8_subtilisin-rel"/>
</dbReference>
<dbReference type="InterPro" id="IPR036852">
    <property type="entry name" value="Peptidase_S8/S53_dom_sf"/>
</dbReference>
<sequence>MATSSIFRSTLSAALLLLLLPLGLQAAPTPGLIVANPDATNIVPDSYILKYRKGVSHEVLQRSQQSARDLMQLSRRGAAATIASDAAAPANLLADAASPFLLHFFNISSSFHGAHVQADHSTVRRISQDPAVEYVLYDTYVTNAGSAVRQPDAVSSLARISQSEPLQSKEGDYTYDESAGEGVTVYIIDSGIYVDHPDFEGRAHHGYNAFDKDSNSHDDNGHGTNVAGIVGSATFGVAKKAELVAVKVLDSQSWGTWSGIIDGMQWAADDAKTRRRNVGRAIINMSIQSDRVDAMNDMLEAIHDDGIPVVVCAGNYNKDASTVSPASAPSAITVGAIDENDNKADFSDYGEDVDIFAPGVKVVSLSHNGGTSTYTGTSQGESLFQASMHDDETDLVPNTKAAPHVAGIAALLMSSEGLKDPDEIASRIRSMASDMGAEVQANAQGTSNLIANNGFY</sequence>
<dbReference type="Proteomes" id="UP001391051">
    <property type="component" value="Unassembled WGS sequence"/>
</dbReference>
<evidence type="ECO:0000256" key="5">
    <source>
        <dbReference type="PROSITE-ProRule" id="PRU01240"/>
    </source>
</evidence>
<dbReference type="PROSITE" id="PS00137">
    <property type="entry name" value="SUBTILASE_HIS"/>
    <property type="match status" value="1"/>
</dbReference>
<dbReference type="PROSITE" id="PS51892">
    <property type="entry name" value="SUBTILASE"/>
    <property type="match status" value="1"/>
</dbReference>
<evidence type="ECO:0000313" key="8">
    <source>
        <dbReference type="EMBL" id="KAK7949401.1"/>
    </source>
</evidence>
<keyword evidence="2" id="KW-0645">Protease</keyword>
<dbReference type="GeneID" id="92079571"/>
<dbReference type="InterPro" id="IPR022398">
    <property type="entry name" value="Peptidase_S8_His-AS"/>
</dbReference>
<dbReference type="SUPFAM" id="SSF52743">
    <property type="entry name" value="Subtilisin-like"/>
    <property type="match status" value="1"/>
</dbReference>
<evidence type="ECO:0000256" key="3">
    <source>
        <dbReference type="ARBA" id="ARBA00022801"/>
    </source>
</evidence>
<reference evidence="8 9" key="1">
    <citation type="submission" date="2023-01" db="EMBL/GenBank/DDBJ databases">
        <title>Analysis of 21 Apiospora genomes using comparative genomics revels a genus with tremendous synthesis potential of carbohydrate active enzymes and secondary metabolites.</title>
        <authorList>
            <person name="Sorensen T."/>
        </authorList>
    </citation>
    <scope>NUCLEOTIDE SEQUENCE [LARGE SCALE GENOMIC DNA]</scope>
    <source>
        <strain evidence="8 9">CBS 24483</strain>
    </source>
</reference>
<comment type="similarity">
    <text evidence="1 5">Belongs to the peptidase S8 family.</text>
</comment>
<protein>
    <submittedName>
        <fullName evidence="8">Subtilisin-like protein</fullName>
    </submittedName>
</protein>
<dbReference type="PRINTS" id="PR00723">
    <property type="entry name" value="SUBTILISIN"/>
</dbReference>
<evidence type="ECO:0000256" key="4">
    <source>
        <dbReference type="ARBA" id="ARBA00022825"/>
    </source>
</evidence>